<accession>A0A1D8KUK0</accession>
<dbReference type="EMBL" id="KU686213">
    <property type="protein sequence ID" value="AOV62358.1"/>
    <property type="molecule type" value="Genomic_DNA"/>
</dbReference>
<protein>
    <submittedName>
        <fullName evidence="1">Uncharacterized protein</fullName>
    </submittedName>
</protein>
<dbReference type="Gene3D" id="2.30.30.100">
    <property type="match status" value="1"/>
</dbReference>
<organism evidence="1 2">
    <name type="scientific">Synechococcus phage S-CAM7</name>
    <dbReference type="NCBI Taxonomy" id="1883368"/>
    <lineage>
        <taxon>Viruses</taxon>
        <taxon>Duplodnaviria</taxon>
        <taxon>Heunggongvirae</taxon>
        <taxon>Uroviricota</taxon>
        <taxon>Caudoviricetes</taxon>
        <taxon>Pantevenvirales</taxon>
        <taxon>Kyanoviridae</taxon>
        <taxon>Mazuvirus</taxon>
        <taxon>Mazuvirus scam7</taxon>
    </lineage>
</organism>
<sequence>MNVKLIRMHSGEDVIADLIKEQADELILCNPIVLVPGRDGTVGFAPWSPVISPDVKELRIRANYVVYVTDPNEDVVRNYNEIFSTIITPQNAGKIIT</sequence>
<reference evidence="1 2" key="1">
    <citation type="journal article" date="2016" name="Virology">
        <title>The genomic content and context of auxiliary metabolic genes in marine cyanomyoviruses.</title>
        <authorList>
            <person name="Crummett L.T."/>
            <person name="Puxty R.J."/>
            <person name="Weihe C."/>
            <person name="Marston M.F."/>
            <person name="Martiny J.B."/>
        </authorList>
    </citation>
    <scope>NUCLEOTIDE SEQUENCE [LARGE SCALE GENOMIC DNA]</scope>
    <source>
        <strain evidence="1">0910SB42</strain>
    </source>
</reference>
<gene>
    <name evidence="1" type="ORF">S420910_170</name>
</gene>
<name>A0A1D8KUK0_9CAUD</name>
<proteinExistence type="predicted"/>
<evidence type="ECO:0000313" key="1">
    <source>
        <dbReference type="EMBL" id="AOV62358.1"/>
    </source>
</evidence>
<evidence type="ECO:0000313" key="2">
    <source>
        <dbReference type="Proteomes" id="UP000226384"/>
    </source>
</evidence>
<dbReference type="Proteomes" id="UP000226384">
    <property type="component" value="Segment"/>
</dbReference>